<feature type="domain" description="Integrase catalytic" evidence="10">
    <location>
        <begin position="1304"/>
        <end position="1395"/>
    </location>
</feature>
<feature type="compositionally biased region" description="Acidic residues" evidence="8">
    <location>
        <begin position="482"/>
        <end position="494"/>
    </location>
</feature>
<dbReference type="InterPro" id="IPR041373">
    <property type="entry name" value="RT_RNaseH"/>
</dbReference>
<feature type="compositionally biased region" description="Basic and acidic residues" evidence="8">
    <location>
        <begin position="495"/>
        <end position="507"/>
    </location>
</feature>
<keyword evidence="3" id="KW-0540">Nuclease</keyword>
<dbReference type="GO" id="GO:0015074">
    <property type="term" value="P:DNA integration"/>
    <property type="evidence" value="ECO:0007669"/>
    <property type="project" value="InterPro"/>
</dbReference>
<dbReference type="InterPro" id="IPR005162">
    <property type="entry name" value="Retrotrans_gag_dom"/>
</dbReference>
<dbReference type="Pfam" id="PF03732">
    <property type="entry name" value="Retrotrans_gag"/>
    <property type="match status" value="1"/>
</dbReference>
<dbReference type="InterPro" id="IPR050951">
    <property type="entry name" value="Retrovirus_Pol_polyprotein"/>
</dbReference>
<protein>
    <submittedName>
        <fullName evidence="11">Uncharacterized protein</fullName>
    </submittedName>
</protein>
<dbReference type="Pfam" id="PF08284">
    <property type="entry name" value="RVP_2"/>
    <property type="match status" value="1"/>
</dbReference>
<dbReference type="Gene3D" id="1.10.340.70">
    <property type="match status" value="1"/>
</dbReference>
<feature type="domain" description="CCHC-type" evidence="9">
    <location>
        <begin position="796"/>
        <end position="811"/>
    </location>
</feature>
<evidence type="ECO:0000259" key="9">
    <source>
        <dbReference type="PROSITE" id="PS50158"/>
    </source>
</evidence>
<dbReference type="FunFam" id="3.10.20.370:FF:000001">
    <property type="entry name" value="Retrovirus-related Pol polyprotein from transposon 17.6-like protein"/>
    <property type="match status" value="1"/>
</dbReference>
<dbReference type="Pfam" id="PF17917">
    <property type="entry name" value="RT_RNaseH"/>
    <property type="match status" value="1"/>
</dbReference>
<dbReference type="SMART" id="SM00343">
    <property type="entry name" value="ZnF_C2HC"/>
    <property type="match status" value="1"/>
</dbReference>
<feature type="compositionally biased region" description="Polar residues" evidence="8">
    <location>
        <begin position="734"/>
        <end position="745"/>
    </location>
</feature>
<dbReference type="GO" id="GO:0004519">
    <property type="term" value="F:endonuclease activity"/>
    <property type="evidence" value="ECO:0007669"/>
    <property type="project" value="UniProtKB-KW"/>
</dbReference>
<feature type="compositionally biased region" description="Low complexity" evidence="8">
    <location>
        <begin position="8"/>
        <end position="22"/>
    </location>
</feature>
<reference evidence="11" key="1">
    <citation type="submission" date="2023-07" db="EMBL/GenBank/DDBJ databases">
        <title>A chromosome-level genome assembly of Lolium multiflorum.</title>
        <authorList>
            <person name="Chen Y."/>
            <person name="Copetti D."/>
            <person name="Kolliker R."/>
            <person name="Studer B."/>
        </authorList>
    </citation>
    <scope>NUCLEOTIDE SEQUENCE</scope>
    <source>
        <strain evidence="11">02402/16</strain>
        <tissue evidence="11">Leaf</tissue>
    </source>
</reference>
<dbReference type="InterPro" id="IPR001878">
    <property type="entry name" value="Znf_CCHC"/>
</dbReference>
<dbReference type="Pfam" id="PF17921">
    <property type="entry name" value="Integrase_H2C2"/>
    <property type="match status" value="1"/>
</dbReference>
<dbReference type="PANTHER" id="PTHR37984:SF5">
    <property type="entry name" value="PROTEIN NYNRIN-LIKE"/>
    <property type="match status" value="1"/>
</dbReference>
<dbReference type="GO" id="GO:0003676">
    <property type="term" value="F:nucleic acid binding"/>
    <property type="evidence" value="ECO:0007669"/>
    <property type="project" value="InterPro"/>
</dbReference>
<dbReference type="SUPFAM" id="SSF57756">
    <property type="entry name" value="Retrovirus zinc finger-like domains"/>
    <property type="match status" value="1"/>
</dbReference>
<dbReference type="SUPFAM" id="SSF56672">
    <property type="entry name" value="DNA/RNA polymerases"/>
    <property type="match status" value="2"/>
</dbReference>
<dbReference type="Proteomes" id="UP001231189">
    <property type="component" value="Unassembled WGS sequence"/>
</dbReference>
<dbReference type="Gene3D" id="3.10.10.10">
    <property type="entry name" value="HIV Type 1 Reverse Transcriptase, subunit A, domain 1"/>
    <property type="match status" value="1"/>
</dbReference>
<dbReference type="GO" id="GO:0016787">
    <property type="term" value="F:hydrolase activity"/>
    <property type="evidence" value="ECO:0007669"/>
    <property type="project" value="UniProtKB-KW"/>
</dbReference>
<dbReference type="Gene3D" id="3.10.20.370">
    <property type="match status" value="1"/>
</dbReference>
<keyword evidence="2" id="KW-0548">Nucleotidyltransferase</keyword>
<dbReference type="InterPro" id="IPR043502">
    <property type="entry name" value="DNA/RNA_pol_sf"/>
</dbReference>
<keyword evidence="5" id="KW-0378">Hydrolase</keyword>
<feature type="region of interest" description="Disordered" evidence="8">
    <location>
        <begin position="462"/>
        <end position="532"/>
    </location>
</feature>
<dbReference type="SUPFAM" id="SSF53098">
    <property type="entry name" value="Ribonuclease H-like"/>
    <property type="match status" value="1"/>
</dbReference>
<dbReference type="CDD" id="cd09274">
    <property type="entry name" value="RNase_HI_RT_Ty3"/>
    <property type="match status" value="1"/>
</dbReference>
<dbReference type="EMBL" id="JAUUTY010000002">
    <property type="protein sequence ID" value="KAK1684124.1"/>
    <property type="molecule type" value="Genomic_DNA"/>
</dbReference>
<name>A0AAD8WXK7_LOLMU</name>
<dbReference type="InterPro" id="IPR012337">
    <property type="entry name" value="RNaseH-like_sf"/>
</dbReference>
<dbReference type="PROSITE" id="PS50158">
    <property type="entry name" value="ZF_CCHC"/>
    <property type="match status" value="1"/>
</dbReference>
<evidence type="ECO:0000313" key="12">
    <source>
        <dbReference type="Proteomes" id="UP001231189"/>
    </source>
</evidence>
<dbReference type="InterPro" id="IPR041588">
    <property type="entry name" value="Integrase_H2C2"/>
</dbReference>
<keyword evidence="4" id="KW-0255">Endonuclease</keyword>
<organism evidence="11 12">
    <name type="scientific">Lolium multiflorum</name>
    <name type="common">Italian ryegrass</name>
    <name type="synonym">Lolium perenne subsp. multiflorum</name>
    <dbReference type="NCBI Taxonomy" id="4521"/>
    <lineage>
        <taxon>Eukaryota</taxon>
        <taxon>Viridiplantae</taxon>
        <taxon>Streptophyta</taxon>
        <taxon>Embryophyta</taxon>
        <taxon>Tracheophyta</taxon>
        <taxon>Spermatophyta</taxon>
        <taxon>Magnoliopsida</taxon>
        <taxon>Liliopsida</taxon>
        <taxon>Poales</taxon>
        <taxon>Poaceae</taxon>
        <taxon>BOP clade</taxon>
        <taxon>Pooideae</taxon>
        <taxon>Poodae</taxon>
        <taxon>Poeae</taxon>
        <taxon>Poeae Chloroplast Group 2 (Poeae type)</taxon>
        <taxon>Loliodinae</taxon>
        <taxon>Loliinae</taxon>
        <taxon>Lolium</taxon>
    </lineage>
</organism>
<evidence type="ECO:0000256" key="1">
    <source>
        <dbReference type="ARBA" id="ARBA00022679"/>
    </source>
</evidence>
<feature type="region of interest" description="Disordered" evidence="8">
    <location>
        <begin position="189"/>
        <end position="216"/>
    </location>
</feature>
<keyword evidence="7" id="KW-0479">Metal-binding</keyword>
<feature type="compositionally biased region" description="Low complexity" evidence="8">
    <location>
        <begin position="752"/>
        <end position="778"/>
    </location>
</feature>
<dbReference type="Gene3D" id="3.30.420.10">
    <property type="entry name" value="Ribonuclease H-like superfamily/Ribonuclease H"/>
    <property type="match status" value="1"/>
</dbReference>
<feature type="compositionally biased region" description="Low complexity" evidence="8">
    <location>
        <begin position="52"/>
        <end position="72"/>
    </location>
</feature>
<evidence type="ECO:0000256" key="2">
    <source>
        <dbReference type="ARBA" id="ARBA00022695"/>
    </source>
</evidence>
<evidence type="ECO:0000256" key="4">
    <source>
        <dbReference type="ARBA" id="ARBA00022759"/>
    </source>
</evidence>
<evidence type="ECO:0000256" key="8">
    <source>
        <dbReference type="SAM" id="MobiDB-lite"/>
    </source>
</evidence>
<evidence type="ECO:0000313" key="11">
    <source>
        <dbReference type="EMBL" id="KAK1684124.1"/>
    </source>
</evidence>
<evidence type="ECO:0000259" key="10">
    <source>
        <dbReference type="PROSITE" id="PS50994"/>
    </source>
</evidence>
<evidence type="ECO:0000256" key="3">
    <source>
        <dbReference type="ARBA" id="ARBA00022722"/>
    </source>
</evidence>
<dbReference type="PANTHER" id="PTHR37984">
    <property type="entry name" value="PROTEIN CBG26694"/>
    <property type="match status" value="1"/>
</dbReference>
<evidence type="ECO:0000256" key="7">
    <source>
        <dbReference type="PROSITE-ProRule" id="PRU00047"/>
    </source>
</evidence>
<keyword evidence="7" id="KW-0863">Zinc-finger</keyword>
<keyword evidence="6" id="KW-0695">RNA-directed DNA polymerase</keyword>
<keyword evidence="7" id="KW-0862">Zinc</keyword>
<keyword evidence="12" id="KW-1185">Reference proteome</keyword>
<accession>A0AAD8WXK7</accession>
<comment type="caution">
    <text evidence="11">The sequence shown here is derived from an EMBL/GenBank/DDBJ whole genome shotgun (WGS) entry which is preliminary data.</text>
</comment>
<dbReference type="GO" id="GO:0003964">
    <property type="term" value="F:RNA-directed DNA polymerase activity"/>
    <property type="evidence" value="ECO:0007669"/>
    <property type="project" value="UniProtKB-KW"/>
</dbReference>
<dbReference type="InterPro" id="IPR001584">
    <property type="entry name" value="Integrase_cat-core"/>
</dbReference>
<dbReference type="Gene3D" id="4.10.60.10">
    <property type="entry name" value="Zinc finger, CCHC-type"/>
    <property type="match status" value="1"/>
</dbReference>
<dbReference type="GO" id="GO:0008270">
    <property type="term" value="F:zinc ion binding"/>
    <property type="evidence" value="ECO:0007669"/>
    <property type="project" value="UniProtKB-KW"/>
</dbReference>
<proteinExistence type="predicted"/>
<dbReference type="InterPro" id="IPR036875">
    <property type="entry name" value="Znf_CCHC_sf"/>
</dbReference>
<gene>
    <name evidence="11" type="ORF">QYE76_044972</name>
</gene>
<feature type="region of interest" description="Disordered" evidence="8">
    <location>
        <begin position="818"/>
        <end position="845"/>
    </location>
</feature>
<evidence type="ECO:0000256" key="5">
    <source>
        <dbReference type="ARBA" id="ARBA00022801"/>
    </source>
</evidence>
<dbReference type="PROSITE" id="PS50994">
    <property type="entry name" value="INTEGRASE"/>
    <property type="match status" value="1"/>
</dbReference>
<sequence length="1395" mass="157385">MPATFGHPSLQPSSQPFSLSPSILASQEPHRTSPNAKHGIGQNARAQKHAGHAAGAVSALAAPSPTRSRPSSPCIPTAALSATPRPLHARQAPCPCTVAVVLDQMMPHPVTNPASSRAIPSPFSAQLAVEHRQDDAYKMPTTSPELLESQAQVRRSPRKLCFDWRLPERRRCSQGFLIYYIFSAHSARPLQRPGTPSPPGSPRELAARRRRRRSHAVDLHSNPTVQFENNVSLFKESPTGGPHLMDHVVDAQPFLQTEFYQLGNGGEIIFERDLFSLSEFLGRPPPEVFGGMLNDQPGGQLQWVIMVDLRGRFTLPMSARIQFSFRENNWADGLARGLQEGLARLCGQNFMDFTDSRFVHYARHNSLGVPMNLPSHPQLRHHVDHLDFMLSETRIDLDNSREYANHTHIQLAQQADTIRVIAGERRALRRANQKKDHAINRLKARIATLKATIAAQAEQIQELEGEGEGENIQGDGYSYVSNDDDYEEEEDDDLEFHPYEDGHEHLDAGGNQGHGNHDHPGSKLKNFQNTNPPVFSKTEEPLDADDWLQTMENNLEVAGVEDNEKVLFATHYLAGPARAWWTSTRALNAGNMMTWEDFKLKFSKYHVPPGLIKKMRDEFRELKQGRMTVVEYRDKFLTLSRYAPDETDTVEKRKERFLNGLHDEMQTVLINIPFADLEALVDSAIQMEGKIHQANENRKRRMMNQSGPSNNHKYRPNSGGGFAPRNNKPPMQNPRPSYQNRSGGNPRSGGHNNYNNNNNNFNRAPPRAPNNNSNTAPRTGSNAVPITPKDKSTYNCYECGVAGHFSYECPKKLAKTAANTSGPAQQQRRVTTNKKFAPNNPNNRNGRLYHMNAEEAQEAPDVVLGLEVVLGMDWMAKHHGLIDCAKKAITMTSSTGIIVEHISEKMPRKFTCNQSLAKPTLDQIRVVCRYPDVFPDDLPGMPPDRDIEFIIELIPGTGPIAQRAYSMNPAELVELKKQLDDMLFKGFSSIARPMTQLLKKDRKFEWTDKCEESFQQLKLRLTTAPILVMPDITKPFDVYCDASKIGLGCVLMQEGKVISYLSRQLKQHEQNYPTHDLELAAVVLALKVWRHYLMGNRCEVYSDHKSLKYIFTQKELNMRQRRWIELIKDYDMEIHYHPGKANVVADALSRLPCQLNSMLAIEQPSLFEEFEQFRLELVSEGYLASIELQPTLISQIKEAQKGNASIEGIKNQIAAGKAPGFTVDEEGVLWYNKRLCVPSDSELKQVILKEAHDTLYSIHPGGTKMYQDLKEQFWWHGMKREIGSYIAKCDICQRVKQNINAPQDCCNPYRFRVEVGFVGMDFITGLPKSSKGNDSIWVVVDRLTKVAHFIPVKTTYQGPRLAELYISRIVSLHGTPKSIVSDRGSQFTSRFAEST</sequence>
<keyword evidence="1" id="KW-0808">Transferase</keyword>
<feature type="region of interest" description="Disordered" evidence="8">
    <location>
        <begin position="1"/>
        <end position="77"/>
    </location>
</feature>
<evidence type="ECO:0000256" key="6">
    <source>
        <dbReference type="ARBA" id="ARBA00022918"/>
    </source>
</evidence>
<dbReference type="InterPro" id="IPR036397">
    <property type="entry name" value="RNaseH_sf"/>
</dbReference>
<feature type="region of interest" description="Disordered" evidence="8">
    <location>
        <begin position="693"/>
        <end position="788"/>
    </location>
</feature>